<evidence type="ECO:0000313" key="1">
    <source>
        <dbReference type="EMBL" id="GFP76417.1"/>
    </source>
</evidence>
<dbReference type="RefSeq" id="WP_183277844.1">
    <property type="nucleotide sequence ID" value="NZ_BLZR01000001.1"/>
</dbReference>
<reference evidence="1 2" key="1">
    <citation type="submission" date="2020-07" db="EMBL/GenBank/DDBJ databases">
        <title>A new beta-1,3-glucan-decomposing anaerobic bacterium isolated from anoxic soil subjected to biological soil disinfestation.</title>
        <authorList>
            <person name="Ueki A."/>
            <person name="Tonouchi A."/>
        </authorList>
    </citation>
    <scope>NUCLEOTIDE SEQUENCE [LARGE SCALE GENOMIC DNA]</scope>
    <source>
        <strain evidence="1 2">TW1</strain>
    </source>
</reference>
<protein>
    <submittedName>
        <fullName evidence="1">Uncharacterized protein</fullName>
    </submittedName>
</protein>
<dbReference type="Proteomes" id="UP000580568">
    <property type="component" value="Unassembled WGS sequence"/>
</dbReference>
<evidence type="ECO:0000313" key="2">
    <source>
        <dbReference type="Proteomes" id="UP000580568"/>
    </source>
</evidence>
<organism evidence="1 2">
    <name type="scientific">Clostridium fungisolvens</name>
    <dbReference type="NCBI Taxonomy" id="1604897"/>
    <lineage>
        <taxon>Bacteria</taxon>
        <taxon>Bacillati</taxon>
        <taxon>Bacillota</taxon>
        <taxon>Clostridia</taxon>
        <taxon>Eubacteriales</taxon>
        <taxon>Clostridiaceae</taxon>
        <taxon>Clostridium</taxon>
    </lineage>
</organism>
<keyword evidence="2" id="KW-1185">Reference proteome</keyword>
<accession>A0A6V8SGW4</accession>
<dbReference type="EMBL" id="BLZR01000001">
    <property type="protein sequence ID" value="GFP76417.1"/>
    <property type="molecule type" value="Genomic_DNA"/>
</dbReference>
<gene>
    <name evidence="1" type="ORF">bsdtw1_02519</name>
</gene>
<comment type="caution">
    <text evidence="1">The sequence shown here is derived from an EMBL/GenBank/DDBJ whole genome shotgun (WGS) entry which is preliminary data.</text>
</comment>
<name>A0A6V8SGW4_9CLOT</name>
<dbReference type="AlphaFoldDB" id="A0A6V8SGW4"/>
<proteinExistence type="predicted"/>
<sequence>MLKEGLYEELISEKLKVELAVLEDEKYDIFKDKLDVEEARKHLSSYILTIHDLYFMS</sequence>